<feature type="transmembrane region" description="Helical" evidence="7">
    <location>
        <begin position="93"/>
        <end position="115"/>
    </location>
</feature>
<dbReference type="RefSeq" id="WP_248342120.1">
    <property type="nucleotide sequence ID" value="NZ_AP025592.1"/>
</dbReference>
<feature type="transmembrane region" description="Helical" evidence="7">
    <location>
        <begin position="174"/>
        <end position="196"/>
    </location>
</feature>
<keyword evidence="5 7" id="KW-0472">Membrane</keyword>
<dbReference type="NCBIfam" id="TIGR00765">
    <property type="entry name" value="yihY_not_rbn"/>
    <property type="match status" value="1"/>
</dbReference>
<feature type="transmembrane region" description="Helical" evidence="7">
    <location>
        <begin position="203"/>
        <end position="224"/>
    </location>
</feature>
<dbReference type="Pfam" id="PF03631">
    <property type="entry name" value="Virul_fac_BrkB"/>
    <property type="match status" value="1"/>
</dbReference>
<evidence type="ECO:0000256" key="2">
    <source>
        <dbReference type="ARBA" id="ARBA00022475"/>
    </source>
</evidence>
<name>A0ABN6NBW7_9BACT</name>
<evidence type="ECO:0000256" key="1">
    <source>
        <dbReference type="ARBA" id="ARBA00004651"/>
    </source>
</evidence>
<keyword evidence="9" id="KW-1185">Reference proteome</keyword>
<evidence type="ECO:0000256" key="7">
    <source>
        <dbReference type="SAM" id="Phobius"/>
    </source>
</evidence>
<dbReference type="InterPro" id="IPR017039">
    <property type="entry name" value="Virul_fac_BrkB"/>
</dbReference>
<feature type="region of interest" description="Disordered" evidence="6">
    <location>
        <begin position="279"/>
        <end position="325"/>
    </location>
</feature>
<evidence type="ECO:0000256" key="5">
    <source>
        <dbReference type="ARBA" id="ARBA00023136"/>
    </source>
</evidence>
<dbReference type="Proteomes" id="UP001162734">
    <property type="component" value="Chromosome"/>
</dbReference>
<feature type="transmembrane region" description="Helical" evidence="7">
    <location>
        <begin position="136"/>
        <end position="162"/>
    </location>
</feature>
<feature type="compositionally biased region" description="Low complexity" evidence="6">
    <location>
        <begin position="306"/>
        <end position="316"/>
    </location>
</feature>
<feature type="transmembrane region" description="Helical" evidence="7">
    <location>
        <begin position="244"/>
        <end position="268"/>
    </location>
</feature>
<comment type="subcellular location">
    <subcellularLocation>
        <location evidence="1">Cell membrane</location>
        <topology evidence="1">Multi-pass membrane protein</topology>
    </subcellularLocation>
</comment>
<evidence type="ECO:0000313" key="8">
    <source>
        <dbReference type="EMBL" id="BDG09783.1"/>
    </source>
</evidence>
<evidence type="ECO:0000256" key="3">
    <source>
        <dbReference type="ARBA" id="ARBA00022692"/>
    </source>
</evidence>
<feature type="transmembrane region" description="Helical" evidence="7">
    <location>
        <begin position="32"/>
        <end position="56"/>
    </location>
</feature>
<keyword evidence="3 7" id="KW-0812">Transmembrane</keyword>
<evidence type="ECO:0000313" key="9">
    <source>
        <dbReference type="Proteomes" id="UP001162734"/>
    </source>
</evidence>
<feature type="compositionally biased region" description="Basic and acidic residues" evidence="6">
    <location>
        <begin position="296"/>
        <end position="305"/>
    </location>
</feature>
<organism evidence="8 9">
    <name type="scientific">Anaeromyxobacter paludicola</name>
    <dbReference type="NCBI Taxonomy" id="2918171"/>
    <lineage>
        <taxon>Bacteria</taxon>
        <taxon>Pseudomonadati</taxon>
        <taxon>Myxococcota</taxon>
        <taxon>Myxococcia</taxon>
        <taxon>Myxococcales</taxon>
        <taxon>Cystobacterineae</taxon>
        <taxon>Anaeromyxobacteraceae</taxon>
        <taxon>Anaeromyxobacter</taxon>
    </lineage>
</organism>
<proteinExistence type="predicted"/>
<keyword evidence="2" id="KW-1003">Cell membrane</keyword>
<dbReference type="PANTHER" id="PTHR30213">
    <property type="entry name" value="INNER MEMBRANE PROTEIN YHJD"/>
    <property type="match status" value="1"/>
</dbReference>
<dbReference type="EMBL" id="AP025592">
    <property type="protein sequence ID" value="BDG09783.1"/>
    <property type="molecule type" value="Genomic_DNA"/>
</dbReference>
<accession>A0ABN6NBW7</accession>
<protein>
    <submittedName>
        <fullName evidence="8">Uncharacterized protein</fullName>
    </submittedName>
</protein>
<evidence type="ECO:0000256" key="4">
    <source>
        <dbReference type="ARBA" id="ARBA00022989"/>
    </source>
</evidence>
<sequence length="351" mass="36747">MKLPGAGMSWKEFLKSVQGEISRNQITDVAGAVTYSGILAIFPFVLFLLSLASLIIKPEQAEQLVDSLSGVAPAEVTKILGDRIRSIAGSPSVGLLSIGAVTALWAASGGITALMHALNTVYGVAEQRPFWKARGLALLMTIVSGLLALAAALVAIVTPAVADAVGGPLGTALVWLRLPVAGLVMMFLWALLYYALPDVEQDFKFITPGSVAGVVVWVIASWGFSVYVSHFGSYEATYGSVGGIIVLLLWMWISVLVMLVGAEVNAVIEHRSEEGKRAGAKRLVDSGSSLPAGEQVARETGRGPDGRPLPGAAAARARQRAAGKRTPLRGVPLAVGAFLAGALLARRRQEA</sequence>
<keyword evidence="4 7" id="KW-1133">Transmembrane helix</keyword>
<evidence type="ECO:0000256" key="6">
    <source>
        <dbReference type="SAM" id="MobiDB-lite"/>
    </source>
</evidence>
<reference evidence="9" key="1">
    <citation type="journal article" date="2022" name="Int. J. Syst. Evol. Microbiol.">
        <title>Anaeromyxobacter oryzae sp. nov., Anaeromyxobacter diazotrophicus sp. nov. and Anaeromyxobacter paludicola sp. nov., isolated from paddy soils.</title>
        <authorList>
            <person name="Itoh H."/>
            <person name="Xu Z."/>
            <person name="Mise K."/>
            <person name="Masuda Y."/>
            <person name="Ushijima N."/>
            <person name="Hayakawa C."/>
            <person name="Shiratori Y."/>
            <person name="Senoo K."/>
        </authorList>
    </citation>
    <scope>NUCLEOTIDE SEQUENCE [LARGE SCALE GENOMIC DNA]</scope>
    <source>
        <strain evidence="9">Red630</strain>
    </source>
</reference>
<gene>
    <name evidence="8" type="ORF">AMPC_28960</name>
</gene>
<dbReference type="PANTHER" id="PTHR30213:SF0">
    <property type="entry name" value="UPF0761 MEMBRANE PROTEIN YIHY"/>
    <property type="match status" value="1"/>
</dbReference>